<accession>A0A5B7CW26</accession>
<evidence type="ECO:0000313" key="1">
    <source>
        <dbReference type="EMBL" id="MPC11643.1"/>
    </source>
</evidence>
<protein>
    <submittedName>
        <fullName evidence="1">Uncharacterized protein</fullName>
    </submittedName>
</protein>
<gene>
    <name evidence="1" type="ORF">E2C01_004314</name>
</gene>
<keyword evidence="2" id="KW-1185">Reference proteome</keyword>
<evidence type="ECO:0000313" key="2">
    <source>
        <dbReference type="Proteomes" id="UP000324222"/>
    </source>
</evidence>
<organism evidence="1 2">
    <name type="scientific">Portunus trituberculatus</name>
    <name type="common">Swimming crab</name>
    <name type="synonym">Neptunus trituberculatus</name>
    <dbReference type="NCBI Taxonomy" id="210409"/>
    <lineage>
        <taxon>Eukaryota</taxon>
        <taxon>Metazoa</taxon>
        <taxon>Ecdysozoa</taxon>
        <taxon>Arthropoda</taxon>
        <taxon>Crustacea</taxon>
        <taxon>Multicrustacea</taxon>
        <taxon>Malacostraca</taxon>
        <taxon>Eumalacostraca</taxon>
        <taxon>Eucarida</taxon>
        <taxon>Decapoda</taxon>
        <taxon>Pleocyemata</taxon>
        <taxon>Brachyura</taxon>
        <taxon>Eubrachyura</taxon>
        <taxon>Portunoidea</taxon>
        <taxon>Portunidae</taxon>
        <taxon>Portuninae</taxon>
        <taxon>Portunus</taxon>
    </lineage>
</organism>
<comment type="caution">
    <text evidence="1">The sequence shown here is derived from an EMBL/GenBank/DDBJ whole genome shotgun (WGS) entry which is preliminary data.</text>
</comment>
<reference evidence="1 2" key="1">
    <citation type="submission" date="2019-05" db="EMBL/GenBank/DDBJ databases">
        <title>Another draft genome of Portunus trituberculatus and its Hox gene families provides insights of decapod evolution.</title>
        <authorList>
            <person name="Jeong J.-H."/>
            <person name="Song I."/>
            <person name="Kim S."/>
            <person name="Choi T."/>
            <person name="Kim D."/>
            <person name="Ryu S."/>
            <person name="Kim W."/>
        </authorList>
    </citation>
    <scope>NUCLEOTIDE SEQUENCE [LARGE SCALE GENOMIC DNA]</scope>
    <source>
        <tissue evidence="1">Muscle</tissue>
    </source>
</reference>
<sequence>MIQVAVLVLDVWAATSPNSEGRAAYHCVPHCHNSRSVTHPPITITINITIITITTRCFAQRFHSSPFTVIPSPRSTTKIFPSPTSPLLPSITNHHSSPPLIFP</sequence>
<proteinExistence type="predicted"/>
<dbReference type="AlphaFoldDB" id="A0A5B7CW26"/>
<name>A0A5B7CW26_PORTR</name>
<dbReference type="EMBL" id="VSRR010000174">
    <property type="protein sequence ID" value="MPC11643.1"/>
    <property type="molecule type" value="Genomic_DNA"/>
</dbReference>
<dbReference type="Proteomes" id="UP000324222">
    <property type="component" value="Unassembled WGS sequence"/>
</dbReference>